<comment type="caution">
    <text evidence="2">The sequence shown here is derived from an EMBL/GenBank/DDBJ whole genome shotgun (WGS) entry which is preliminary data.</text>
</comment>
<dbReference type="Pfam" id="PF13687">
    <property type="entry name" value="DUF4153"/>
    <property type="match status" value="1"/>
</dbReference>
<feature type="transmembrane region" description="Helical" evidence="1">
    <location>
        <begin position="89"/>
        <end position="108"/>
    </location>
</feature>
<gene>
    <name evidence="2" type="ORF">GGD53_004479</name>
</gene>
<keyword evidence="1" id="KW-0472">Membrane</keyword>
<accession>A0A7W6QB55</accession>
<organism evidence="2 3">
    <name type="scientific">Rhizobium aethiopicum</name>
    <dbReference type="NCBI Taxonomy" id="1138170"/>
    <lineage>
        <taxon>Bacteria</taxon>
        <taxon>Pseudomonadati</taxon>
        <taxon>Pseudomonadota</taxon>
        <taxon>Alphaproteobacteria</taxon>
        <taxon>Hyphomicrobiales</taxon>
        <taxon>Rhizobiaceae</taxon>
        <taxon>Rhizobium/Agrobacterium group</taxon>
        <taxon>Rhizobium</taxon>
    </lineage>
</organism>
<proteinExistence type="predicted"/>
<evidence type="ECO:0000313" key="3">
    <source>
        <dbReference type="Proteomes" id="UP000524492"/>
    </source>
</evidence>
<feature type="transmembrane region" description="Helical" evidence="1">
    <location>
        <begin position="41"/>
        <end position="58"/>
    </location>
</feature>
<name>A0A7W6QB55_9HYPH</name>
<keyword evidence="3" id="KW-1185">Reference proteome</keyword>
<keyword evidence="1" id="KW-1133">Transmembrane helix</keyword>
<feature type="transmembrane region" description="Helical" evidence="1">
    <location>
        <begin position="153"/>
        <end position="177"/>
    </location>
</feature>
<reference evidence="2 3" key="1">
    <citation type="submission" date="2020-08" db="EMBL/GenBank/DDBJ databases">
        <title>Genomic Encyclopedia of Type Strains, Phase IV (KMG-V): Genome sequencing to study the core and pangenomes of soil and plant-associated prokaryotes.</title>
        <authorList>
            <person name="Whitman W."/>
        </authorList>
    </citation>
    <scope>NUCLEOTIDE SEQUENCE [LARGE SCALE GENOMIC DNA]</scope>
    <source>
        <strain evidence="2 3">SEMIA 4074</strain>
    </source>
</reference>
<keyword evidence="1" id="KW-0812">Transmembrane</keyword>
<dbReference type="EMBL" id="JACIFV010000018">
    <property type="protein sequence ID" value="MBB4194301.1"/>
    <property type="molecule type" value="Genomic_DNA"/>
</dbReference>
<evidence type="ECO:0000313" key="2">
    <source>
        <dbReference type="EMBL" id="MBB4194301.1"/>
    </source>
</evidence>
<dbReference type="RefSeq" id="WP_246723166.1">
    <property type="nucleotide sequence ID" value="NZ_JACIHT010000005.1"/>
</dbReference>
<dbReference type="Proteomes" id="UP000524492">
    <property type="component" value="Unassembled WGS sequence"/>
</dbReference>
<evidence type="ECO:0000256" key="1">
    <source>
        <dbReference type="SAM" id="Phobius"/>
    </source>
</evidence>
<sequence length="261" mass="28092">MDTADILTQPMPIRRGSGRVAALLALVALADFLIFGHAPGINLFLFAVAVCVGILFSARKPPSSSTAALLVSFLVLAAAPLLEAPSLTGLAFCLGALMLVALISAKLMPRRPTALPLVFCRFALVIPLRLVGDIRKYLATPGNHLSLTGVQQSIALWIMPLVLAAVFVSLFAAANPLIEIALRSIDFGILLQFLDPWRIGFWLMTAIVVWAMLRPRLKRRGARSQAGRTNDRALQKCAARPRLAAAVARPVQCRLCRADAP</sequence>
<dbReference type="AlphaFoldDB" id="A0A7W6QB55"/>
<feature type="transmembrane region" description="Helical" evidence="1">
    <location>
        <begin position="114"/>
        <end position="132"/>
    </location>
</feature>
<feature type="transmembrane region" description="Helical" evidence="1">
    <location>
        <begin position="197"/>
        <end position="213"/>
    </location>
</feature>
<protein>
    <submittedName>
        <fullName evidence="2">Uncharacterized protein</fullName>
    </submittedName>
</protein>
<dbReference type="InterPro" id="IPR025291">
    <property type="entry name" value="DUF4153"/>
</dbReference>